<dbReference type="Gene3D" id="1.10.287.70">
    <property type="match status" value="2"/>
</dbReference>
<keyword evidence="5 10" id="KW-1133">Transmembrane helix</keyword>
<feature type="transmembrane region" description="Helical" evidence="10">
    <location>
        <begin position="745"/>
        <end position="765"/>
    </location>
</feature>
<evidence type="ECO:0000313" key="12">
    <source>
        <dbReference type="Proteomes" id="UP001652741"/>
    </source>
</evidence>
<evidence type="ECO:0000256" key="7">
    <source>
        <dbReference type="ARBA" id="ARBA00023136"/>
    </source>
</evidence>
<keyword evidence="2" id="KW-0813">Transport</keyword>
<evidence type="ECO:0000256" key="6">
    <source>
        <dbReference type="ARBA" id="ARBA00023065"/>
    </source>
</evidence>
<dbReference type="GO" id="GO:0030018">
    <property type="term" value="C:Z disc"/>
    <property type="evidence" value="ECO:0007669"/>
    <property type="project" value="UniProtKB-SubCell"/>
</dbReference>
<keyword evidence="6" id="KW-0406">Ion transport</keyword>
<dbReference type="PANTHER" id="PTHR10153">
    <property type="entry name" value="SMALL CONDUCTANCE CALCIUM-ACTIVATED POTASSIUM CHANNEL"/>
    <property type="match status" value="1"/>
</dbReference>
<reference evidence="13" key="1">
    <citation type="submission" date="2025-08" db="UniProtKB">
        <authorList>
            <consortium name="RefSeq"/>
        </authorList>
    </citation>
    <scope>IDENTIFICATION</scope>
</reference>
<proteinExistence type="predicted"/>
<evidence type="ECO:0000256" key="5">
    <source>
        <dbReference type="ARBA" id="ARBA00022989"/>
    </source>
</evidence>
<feature type="region of interest" description="Disordered" evidence="9">
    <location>
        <begin position="383"/>
        <end position="437"/>
    </location>
</feature>
<feature type="compositionally biased region" description="Polar residues" evidence="9">
    <location>
        <begin position="387"/>
        <end position="397"/>
    </location>
</feature>
<dbReference type="Proteomes" id="UP001652741">
    <property type="component" value="Chromosome ssa03"/>
</dbReference>
<dbReference type="GO" id="GO:0005516">
    <property type="term" value="F:calmodulin binding"/>
    <property type="evidence" value="ECO:0007669"/>
    <property type="project" value="UniProtKB-KW"/>
</dbReference>
<feature type="compositionally biased region" description="Low complexity" evidence="9">
    <location>
        <begin position="412"/>
        <end position="431"/>
    </location>
</feature>
<dbReference type="STRING" id="8030.ENSSSAP00000106021"/>
<evidence type="ECO:0000313" key="13">
    <source>
        <dbReference type="RefSeq" id="XP_014045480.2"/>
    </source>
</evidence>
<evidence type="ECO:0000256" key="2">
    <source>
        <dbReference type="ARBA" id="ARBA00022448"/>
    </source>
</evidence>
<sequence>MQVLVKPTNETSRLYSAGTDRNERVSELYKANEQPQQDSAFKGMRHRYAGAVYQHQIPDEEQGSAQSRDPNPVSPVFSLPPPPPSFRERSTTTSHYQNHELPCLSQPSRRGIHACQPQHGEPPPLTNYDIAQRPSPGVCEPDGQPAHLKQNLWAAVGSQPQSEQPVSQSCHCSFSEKANLSHQRQPLTHPPQPLIHPPQPLTHPPQPLTHPPQPSLSLPPPPTSSSLLFLQESNRGEHFQSSANYQQASIVEHCRGGGGGGGYRDQKQLLQQHSQRLRHRDPSPEAIRANSQKGRTVNVCESIEANRRAFESQTQDLQQLQQQPLLRAQQQLLVGSSLPVYYCANGSGELCRNNQASLLQQHQQQQDALGLCPQRPQHCDQDCNKPGRTNQANQLQQHCRDSRVKPPTQPYGGNSSATGSSSKSSPNYGSSYHLWPESPHKGEERILIDHYQATTEQKKLSHAGSKLCLSESSGQLPQIAMNTCKYNGGVVRPLGSLASSRRNLAELDSETQPLQTLHSSGLEVVVSKGNGEDPSKASNESLVRDGNGAPVKKNKDIGYRLGHRRALFEKRKRLSDYALIFGMFGIVVMVTETELSWGVYGKESSYSFALKCLISLSTVILLGLIIMYHAREIQLFMVDNGADDWRIAMTYERIFFIVLELLVCAIHPIPGHYRFTWTARIAFTYTPSTANADVDIILSIPMFLRLYLIGRVMLLHSKLFTDASSRSIGALNKINFNTRFVMKTLMTICPGTVLLVFSISSWIIAAWTVRVCERYHDTQEVTSNFLGAMWLISITFLSIGYGDMVPNTYCGKGVCLLTGIMGAGCTALVVAVVARKLELTKAEKHVHNFMMDTQLCKRVKNTAANVLRETWLIYKHTKLVKKIDHAKVRKHQRKFLQAIHQLRSVKMEQRKLNDQANTLVDLAKTQNVMYDLVSELQERSEELDKRIGMLEEKLDSVTGSLQALPCLISQAINQQQQEFLDGFLHRFRPTSLGSERSERSERSWTSTARRRRSPSTAPHTSSDSG</sequence>
<dbReference type="SMART" id="SM01053">
    <property type="entry name" value="CaMBD"/>
    <property type="match status" value="1"/>
</dbReference>
<dbReference type="InterPro" id="IPR013099">
    <property type="entry name" value="K_chnl_dom"/>
</dbReference>
<dbReference type="SUPFAM" id="SSF81324">
    <property type="entry name" value="Voltage-gated potassium channels"/>
    <property type="match status" value="1"/>
</dbReference>
<dbReference type="GO" id="GO:0016020">
    <property type="term" value="C:membrane"/>
    <property type="evidence" value="ECO:0007669"/>
    <property type="project" value="UniProtKB-SubCell"/>
</dbReference>
<feature type="region of interest" description="Disordered" evidence="9">
    <location>
        <begin position="177"/>
        <end position="228"/>
    </location>
</feature>
<name>A0A1S3QZE6_SALSA</name>
<feature type="region of interest" description="Disordered" evidence="9">
    <location>
        <begin position="528"/>
        <end position="548"/>
    </location>
</feature>
<dbReference type="InterPro" id="IPR036122">
    <property type="entry name" value="CaM-bd_dom_sf"/>
</dbReference>
<feature type="region of interest" description="Disordered" evidence="9">
    <location>
        <begin position="1"/>
        <end position="145"/>
    </location>
</feature>
<accession>A0A1S3QZE6</accession>
<comment type="subcellular location">
    <subcellularLocation>
        <location evidence="1">Membrane</location>
        <topology evidence="1">Multi-pass membrane protein</topology>
    </subcellularLocation>
</comment>
<evidence type="ECO:0000256" key="1">
    <source>
        <dbReference type="ARBA" id="ARBA00004141"/>
    </source>
</evidence>
<dbReference type="AlphaFoldDB" id="A0A1S3QZE6"/>
<keyword evidence="8 13" id="KW-0407">Ion channel</keyword>
<dbReference type="Bgee" id="ENSSSAG00000076361">
    <property type="expression patterns" value="Expressed in brain and 14 other cell types or tissues"/>
</dbReference>
<evidence type="ECO:0000256" key="9">
    <source>
        <dbReference type="SAM" id="MobiDB-lite"/>
    </source>
</evidence>
<evidence type="ECO:0000256" key="3">
    <source>
        <dbReference type="ARBA" id="ARBA00022692"/>
    </source>
</evidence>
<evidence type="ECO:0000256" key="8">
    <source>
        <dbReference type="ARBA" id="ARBA00023303"/>
    </source>
</evidence>
<organism evidence="12 13">
    <name type="scientific">Salmo salar</name>
    <name type="common">Atlantic salmon</name>
    <dbReference type="NCBI Taxonomy" id="8030"/>
    <lineage>
        <taxon>Eukaryota</taxon>
        <taxon>Metazoa</taxon>
        <taxon>Chordata</taxon>
        <taxon>Craniata</taxon>
        <taxon>Vertebrata</taxon>
        <taxon>Euteleostomi</taxon>
        <taxon>Actinopterygii</taxon>
        <taxon>Neopterygii</taxon>
        <taxon>Teleostei</taxon>
        <taxon>Protacanthopterygii</taxon>
        <taxon>Salmoniformes</taxon>
        <taxon>Salmonidae</taxon>
        <taxon>Salmoninae</taxon>
        <taxon>Salmo</taxon>
    </lineage>
</organism>
<evidence type="ECO:0000259" key="11">
    <source>
        <dbReference type="SMART" id="SM01053"/>
    </source>
</evidence>
<feature type="compositionally biased region" description="Low complexity" evidence="9">
    <location>
        <begin position="1014"/>
        <end position="1025"/>
    </location>
</feature>
<evidence type="ECO:0000256" key="4">
    <source>
        <dbReference type="ARBA" id="ARBA00022860"/>
    </source>
</evidence>
<feature type="compositionally biased region" description="Pro residues" evidence="9">
    <location>
        <begin position="188"/>
        <end position="223"/>
    </location>
</feature>
<feature type="transmembrane region" description="Helical" evidence="10">
    <location>
        <begin position="785"/>
        <end position="802"/>
    </location>
</feature>
<dbReference type="GeneID" id="106598974"/>
<dbReference type="RefSeq" id="XP_014045480.2">
    <property type="nucleotide sequence ID" value="XM_014190005.2"/>
</dbReference>
<keyword evidence="7 10" id="KW-0472">Membrane</keyword>
<dbReference type="Pfam" id="PF02888">
    <property type="entry name" value="CaMBD"/>
    <property type="match status" value="1"/>
</dbReference>
<dbReference type="Pfam" id="PF07885">
    <property type="entry name" value="Ion_trans_2"/>
    <property type="match status" value="1"/>
</dbReference>
<dbReference type="PRINTS" id="PR01451">
    <property type="entry name" value="SKCHANNEL"/>
</dbReference>
<dbReference type="GO" id="GO:0016286">
    <property type="term" value="F:small conductance calcium-activated potassium channel activity"/>
    <property type="evidence" value="ECO:0007669"/>
    <property type="project" value="InterPro"/>
</dbReference>
<feature type="region of interest" description="Disordered" evidence="9">
    <location>
        <begin position="991"/>
        <end position="1025"/>
    </location>
</feature>
<dbReference type="PaxDb" id="8030-ENSSSAP00000106021"/>
<dbReference type="Pfam" id="PF03530">
    <property type="entry name" value="SK_channel"/>
    <property type="match status" value="1"/>
</dbReference>
<dbReference type="SUPFAM" id="SSF81327">
    <property type="entry name" value="Small-conductance potassium channel"/>
    <property type="match status" value="1"/>
</dbReference>
<gene>
    <name evidence="13" type="primary">kcnn1a</name>
</gene>
<protein>
    <submittedName>
        <fullName evidence="13">LOW QUALITY PROTEIN: small conductance calcium-activated potassium channel protein 2</fullName>
    </submittedName>
</protein>
<feature type="transmembrane region" description="Helical" evidence="10">
    <location>
        <begin position="814"/>
        <end position="834"/>
    </location>
</feature>
<feature type="transmembrane region" description="Helical" evidence="10">
    <location>
        <begin position="574"/>
        <end position="591"/>
    </location>
</feature>
<feature type="domain" description="Calmodulin-binding" evidence="11">
    <location>
        <begin position="852"/>
        <end position="928"/>
    </location>
</feature>
<keyword evidence="3 10" id="KW-0812">Transmembrane</keyword>
<keyword evidence="4" id="KW-0112">Calmodulin-binding</keyword>
<dbReference type="InterPro" id="IPR015449">
    <property type="entry name" value="K_chnl_Ca-activ_SK"/>
</dbReference>
<feature type="transmembrane region" description="Helical" evidence="10">
    <location>
        <begin position="606"/>
        <end position="630"/>
    </location>
</feature>
<keyword evidence="12" id="KW-1185">Reference proteome</keyword>
<evidence type="ECO:0000256" key="10">
    <source>
        <dbReference type="SAM" id="Phobius"/>
    </source>
</evidence>
<dbReference type="InterPro" id="IPR004178">
    <property type="entry name" value="CaM-bd_dom"/>
</dbReference>
<feature type="transmembrane region" description="Helical" evidence="10">
    <location>
        <begin position="651"/>
        <end position="670"/>
    </location>
</feature>